<evidence type="ECO:0008006" key="3">
    <source>
        <dbReference type="Google" id="ProtNLM"/>
    </source>
</evidence>
<evidence type="ECO:0000313" key="1">
    <source>
        <dbReference type="EMBL" id="GFP25923.1"/>
    </source>
</evidence>
<proteinExistence type="predicted"/>
<dbReference type="EMBL" id="BLRX01000266">
    <property type="protein sequence ID" value="GFP25923.1"/>
    <property type="molecule type" value="Genomic_DNA"/>
</dbReference>
<evidence type="ECO:0000313" key="2">
    <source>
        <dbReference type="Proteomes" id="UP000543224"/>
    </source>
</evidence>
<comment type="caution">
    <text evidence="1">The sequence shown here is derived from an EMBL/GenBank/DDBJ whole genome shotgun (WGS) entry which is preliminary data.</text>
</comment>
<gene>
    <name evidence="1" type="ORF">HKBW3S25_01407</name>
</gene>
<dbReference type="Proteomes" id="UP000543224">
    <property type="component" value="Unassembled WGS sequence"/>
</dbReference>
<accession>A0A6V8P105</accession>
<protein>
    <recommendedName>
        <fullName evidence="3">DUF2281 domain-containing protein</fullName>
    </recommendedName>
</protein>
<name>A0A6V8P105_9ACTN</name>
<sequence length="77" mass="8630">MSIKEQVTQELDSLSEAELKEIAEYVTFLKFRARVKATPALAETQLAALYAEFADEDRKLAEEGMSDYAKGLIKEDA</sequence>
<reference evidence="1 2" key="1">
    <citation type="journal article" date="2020" name="Front. Microbiol.">
        <title>Single-cell genomics of novel Actinobacteria with the Wood-Ljungdahl pathway discovered in a serpentinizing system.</title>
        <authorList>
            <person name="Merino N."/>
            <person name="Kawai M."/>
            <person name="Boyd E.S."/>
            <person name="Colman D.R."/>
            <person name="McGlynn S.E."/>
            <person name="Nealson K.H."/>
            <person name="Kurokawa K."/>
            <person name="Hongoh Y."/>
        </authorList>
    </citation>
    <scope>NUCLEOTIDE SEQUENCE [LARGE SCALE GENOMIC DNA]</scope>
    <source>
        <strain evidence="1 2">S25</strain>
    </source>
</reference>
<dbReference type="AlphaFoldDB" id="A0A6V8P105"/>
<organism evidence="1 2">
    <name type="scientific">Candidatus Hakubella thermalkaliphila</name>
    <dbReference type="NCBI Taxonomy" id="2754717"/>
    <lineage>
        <taxon>Bacteria</taxon>
        <taxon>Bacillati</taxon>
        <taxon>Actinomycetota</taxon>
        <taxon>Actinomycetota incertae sedis</taxon>
        <taxon>Candidatus Hakubellales</taxon>
        <taxon>Candidatus Hakubellaceae</taxon>
        <taxon>Candidatus Hakubella</taxon>
    </lineage>
</organism>